<dbReference type="PANTHER" id="PTHR43610">
    <property type="entry name" value="BLL6696 PROTEIN"/>
    <property type="match status" value="1"/>
</dbReference>
<keyword evidence="2" id="KW-0808">Transferase</keyword>
<keyword evidence="2" id="KW-0012">Acyltransferase</keyword>
<keyword evidence="3" id="KW-1185">Reference proteome</keyword>
<dbReference type="GO" id="GO:0016746">
    <property type="term" value="F:acyltransferase activity"/>
    <property type="evidence" value="ECO:0007669"/>
    <property type="project" value="UniProtKB-KW"/>
</dbReference>
<dbReference type="EC" id="2.3.-.-" evidence="2"/>
<dbReference type="Gene3D" id="3.40.630.30">
    <property type="match status" value="1"/>
</dbReference>
<gene>
    <name evidence="2" type="ORF">ACFFJ8_25265</name>
</gene>
<evidence type="ECO:0000313" key="3">
    <source>
        <dbReference type="Proteomes" id="UP001589818"/>
    </source>
</evidence>
<accession>A0ABV6JGI7</accession>
<dbReference type="RefSeq" id="WP_204815836.1">
    <property type="nucleotide sequence ID" value="NZ_JANHOF010000001.1"/>
</dbReference>
<dbReference type="InterPro" id="IPR000182">
    <property type="entry name" value="GNAT_dom"/>
</dbReference>
<dbReference type="Pfam" id="PF13302">
    <property type="entry name" value="Acetyltransf_3"/>
    <property type="match status" value="1"/>
</dbReference>
<organism evidence="2 3">
    <name type="scientific">Paenibacillus mendelii</name>
    <dbReference type="NCBI Taxonomy" id="206163"/>
    <lineage>
        <taxon>Bacteria</taxon>
        <taxon>Bacillati</taxon>
        <taxon>Bacillota</taxon>
        <taxon>Bacilli</taxon>
        <taxon>Bacillales</taxon>
        <taxon>Paenibacillaceae</taxon>
        <taxon>Paenibacillus</taxon>
    </lineage>
</organism>
<evidence type="ECO:0000259" key="1">
    <source>
        <dbReference type="Pfam" id="PF13302"/>
    </source>
</evidence>
<comment type="caution">
    <text evidence="2">The sequence shown here is derived from an EMBL/GenBank/DDBJ whole genome shotgun (WGS) entry which is preliminary data.</text>
</comment>
<reference evidence="2 3" key="1">
    <citation type="submission" date="2024-09" db="EMBL/GenBank/DDBJ databases">
        <authorList>
            <person name="Sun Q."/>
            <person name="Mori K."/>
        </authorList>
    </citation>
    <scope>NUCLEOTIDE SEQUENCE [LARGE SCALE GENOMIC DNA]</scope>
    <source>
        <strain evidence="2 3">CCM 4839</strain>
    </source>
</reference>
<dbReference type="PANTHER" id="PTHR43610:SF1">
    <property type="entry name" value="N-ACETYLTRANSFERASE DOMAIN-CONTAINING PROTEIN"/>
    <property type="match status" value="1"/>
</dbReference>
<protein>
    <submittedName>
        <fullName evidence="2">GNAT family N-acetyltransferase</fullName>
        <ecNumber evidence="2">2.3.-.-</ecNumber>
    </submittedName>
</protein>
<dbReference type="EMBL" id="JBHLVF010000041">
    <property type="protein sequence ID" value="MFC0394657.1"/>
    <property type="molecule type" value="Genomic_DNA"/>
</dbReference>
<name>A0ABV6JGI7_9BACL</name>
<feature type="domain" description="N-acetyltransferase" evidence="1">
    <location>
        <begin position="13"/>
        <end position="151"/>
    </location>
</feature>
<evidence type="ECO:0000313" key="2">
    <source>
        <dbReference type="EMBL" id="MFC0394657.1"/>
    </source>
</evidence>
<dbReference type="SUPFAM" id="SSF55729">
    <property type="entry name" value="Acyl-CoA N-acyltransferases (Nat)"/>
    <property type="match status" value="1"/>
</dbReference>
<dbReference type="InterPro" id="IPR016181">
    <property type="entry name" value="Acyl_CoA_acyltransferase"/>
</dbReference>
<dbReference type="Proteomes" id="UP001589818">
    <property type="component" value="Unassembled WGS sequence"/>
</dbReference>
<proteinExistence type="predicted"/>
<sequence length="196" mass="22776">MNIESIDLIGVRAKLIPLAREHGEGLYEASKSPEIWTYLPTKIHALADAHTFIEDALRNQELGKELPFTIIDQDSNRIVGSTRLCNISRADRHLEIGWTWYHPSVWRTRMNTECKYLLLKHCFDTLQTVRVQFIADIRNERSNRAIQRLGAVHEGVLRRNRILSDGYVRDSCVHSIIREEWPDVQSRLEGFLRISS</sequence>